<protein>
    <submittedName>
        <fullName evidence="2">Ubiquitin carboxyl-terminal hydrolase</fullName>
    </submittedName>
</protein>
<dbReference type="AlphaFoldDB" id="A0A1W0E339"/>
<dbReference type="SUPFAM" id="SSF54001">
    <property type="entry name" value="Cysteine proteinases"/>
    <property type="match status" value="1"/>
</dbReference>
<dbReference type="PROSITE" id="PS00972">
    <property type="entry name" value="USP_1"/>
    <property type="match status" value="1"/>
</dbReference>
<dbReference type="PANTHER" id="PTHR24006">
    <property type="entry name" value="UBIQUITIN CARBOXYL-TERMINAL HYDROLASE"/>
    <property type="match status" value="1"/>
</dbReference>
<dbReference type="PROSITE" id="PS50235">
    <property type="entry name" value="USP_3"/>
    <property type="match status" value="1"/>
</dbReference>
<dbReference type="Pfam" id="PF00443">
    <property type="entry name" value="UCH"/>
    <property type="match status" value="1"/>
</dbReference>
<accession>A0A1W0E339</accession>
<dbReference type="Gene3D" id="3.90.70.10">
    <property type="entry name" value="Cysteine proteinases"/>
    <property type="match status" value="1"/>
</dbReference>
<dbReference type="VEuPathDB" id="MicrosporidiaDB:EHP00_1356"/>
<dbReference type="GO" id="GO:0004843">
    <property type="term" value="F:cysteine-type deubiquitinase activity"/>
    <property type="evidence" value="ECO:0007669"/>
    <property type="project" value="InterPro"/>
</dbReference>
<dbReference type="GO" id="GO:0005634">
    <property type="term" value="C:nucleus"/>
    <property type="evidence" value="ECO:0007669"/>
    <property type="project" value="TreeGrafter"/>
</dbReference>
<organism evidence="2 3">
    <name type="scientific">Ecytonucleospora hepatopenaei</name>
    <dbReference type="NCBI Taxonomy" id="646526"/>
    <lineage>
        <taxon>Eukaryota</taxon>
        <taxon>Fungi</taxon>
        <taxon>Fungi incertae sedis</taxon>
        <taxon>Microsporidia</taxon>
        <taxon>Enterocytozoonidae</taxon>
        <taxon>Ecytonucleospora</taxon>
    </lineage>
</organism>
<keyword evidence="3" id="KW-1185">Reference proteome</keyword>
<dbReference type="STRING" id="646526.A0A1W0E339"/>
<dbReference type="GO" id="GO:0016579">
    <property type="term" value="P:protein deubiquitination"/>
    <property type="evidence" value="ECO:0007669"/>
    <property type="project" value="InterPro"/>
</dbReference>
<dbReference type="EMBL" id="MNPJ01000027">
    <property type="protein sequence ID" value="OQS53648.1"/>
    <property type="molecule type" value="Genomic_DNA"/>
</dbReference>
<feature type="domain" description="USP" evidence="1">
    <location>
        <begin position="129"/>
        <end position="433"/>
    </location>
</feature>
<dbReference type="InterPro" id="IPR001394">
    <property type="entry name" value="Peptidase_C19_UCH"/>
</dbReference>
<dbReference type="InterPro" id="IPR050164">
    <property type="entry name" value="Peptidase_C19"/>
</dbReference>
<sequence>MKKFQESIFTHIFTKNGESSSEFSSFDRNGDSSVYSFKLHYKNKKACIAFNSKVYRDTKFKINMNVKYGDFSHEMEFSFDFSLFNNTFIIDLVKLSERQKNKQEFNVFQENPLEIKIFIEKSTVENAFSGLTNLGATCYINSLLQTMRYMGGFQQRLFDGENKFYSLNLKRLFYAMSTTTECNKTDINNNYTGSVYEMVRQFIMNLPFVESVHEHQDVHEFSKILFDKLEIENKKLIEETIEGKMDVIFRLDCGCTLRRKETYQDIQLELNSSENMEESFSKFILPENIDEFNCEKHGKTKATKNMYIGKETPDYLFILIKRFAFDWETGESIKHNGKFRFSDEFDLSNYMEKDNRDKGCEYELFSNIVHMGSISQGHFYCYIKIKGKFYKFNDEEVTEALDEEVMDWNFGGKNEFTGREKCFSSYYLVYKKKDVKNEVFYLENVPSILTEKPAFREVGCIEQETVEGYHGPGCYDNDNDYKRMALKTVTLSQFDNIQCVFKNAKVFQQSKEGKFEEINQINGNGPLIHKNKYNKGKLLFLKMFEDKIECMVYPEKLTLVNITVAENYQELKQKGDDDFCVFREKRKGEIENEQMVEEINQDNFSSLQDGDVIILASVKKEVLNLYLKYLHGHRRIFVQYGDIKVPLIVPKKLSIKELTNKIEEDFVCSGVVLLEGRTRKCKDHECFDAECVECYVQSKNIVKISFVKNMQVLFVGVMFGRLNAGAIEHVHPFFVEIGCTRADLIKKCLKSKHLCMGNIGSKKEFDVVGLVRDSTNVVYYKKESDVILEGGMVVLLDKIEHPLVVCKLNEIKEINGYPIILEKVETIGDLKRKYMILAKIYKFDKNAPEKYIEMSDQEIIGLDEKEVLFIE</sequence>
<evidence type="ECO:0000259" key="1">
    <source>
        <dbReference type="PROSITE" id="PS50235"/>
    </source>
</evidence>
<dbReference type="InterPro" id="IPR038765">
    <property type="entry name" value="Papain-like_cys_pep_sf"/>
</dbReference>
<evidence type="ECO:0000313" key="2">
    <source>
        <dbReference type="EMBL" id="OQS53648.1"/>
    </source>
</evidence>
<dbReference type="InterPro" id="IPR018200">
    <property type="entry name" value="USP_CS"/>
</dbReference>
<gene>
    <name evidence="2" type="ORF">EHP00_1356</name>
</gene>
<dbReference type="GO" id="GO:0005829">
    <property type="term" value="C:cytosol"/>
    <property type="evidence" value="ECO:0007669"/>
    <property type="project" value="TreeGrafter"/>
</dbReference>
<name>A0A1W0E339_9MICR</name>
<comment type="caution">
    <text evidence="2">The sequence shown here is derived from an EMBL/GenBank/DDBJ whole genome shotgun (WGS) entry which is preliminary data.</text>
</comment>
<reference evidence="2 3" key="1">
    <citation type="journal article" date="2017" name="Environ. Microbiol.">
        <title>Decay of the glycolytic pathway and adaptation to intranuclear parasitism within Enterocytozoonidae microsporidia.</title>
        <authorList>
            <person name="Wiredu Boakye D."/>
            <person name="Jaroenlak P."/>
            <person name="Prachumwat A."/>
            <person name="Williams T.A."/>
            <person name="Bateman K.S."/>
            <person name="Itsathitphaisarn O."/>
            <person name="Sritunyalucksana K."/>
            <person name="Paszkiewicz K.H."/>
            <person name="Moore K.A."/>
            <person name="Stentiford G.D."/>
            <person name="Williams B.A."/>
        </authorList>
    </citation>
    <scope>NUCLEOTIDE SEQUENCE [LARGE SCALE GENOMIC DNA]</scope>
    <source>
        <strain evidence="2 3">TH1</strain>
    </source>
</reference>
<dbReference type="OrthoDB" id="289038at2759"/>
<dbReference type="InterPro" id="IPR028889">
    <property type="entry name" value="USP"/>
</dbReference>
<keyword evidence="2" id="KW-0378">Hydrolase</keyword>
<dbReference type="Proteomes" id="UP000192758">
    <property type="component" value="Unassembled WGS sequence"/>
</dbReference>
<proteinExistence type="predicted"/>
<evidence type="ECO:0000313" key="3">
    <source>
        <dbReference type="Proteomes" id="UP000192758"/>
    </source>
</evidence>